<dbReference type="AlphaFoldDB" id="X1GWC2"/>
<comment type="caution">
    <text evidence="1">The sequence shown here is derived from an EMBL/GenBank/DDBJ whole genome shotgun (WGS) entry which is preliminary data.</text>
</comment>
<sequence length="140" mass="16590">MLKKKAVVKYQNGEVIKGWVEDFRPDRDFFILYPLIEYSEEESLEIKFSSLKAVFFVKDFIGNKDHKKVRTFNVDFKITPSQRKLIVNFKDGEHLYGTSHSYGRYKVGFFVYPIDPKDNSERIFVVHKAIESVRLMKIEI</sequence>
<dbReference type="Pfam" id="PF22478">
    <property type="entry name" value="DUF6982"/>
    <property type="match status" value="1"/>
</dbReference>
<gene>
    <name evidence="1" type="ORF">S03H2_49894</name>
</gene>
<protein>
    <submittedName>
        <fullName evidence="1">Uncharacterized protein</fullName>
    </submittedName>
</protein>
<evidence type="ECO:0000313" key="1">
    <source>
        <dbReference type="EMBL" id="GAH62226.1"/>
    </source>
</evidence>
<name>X1GWC2_9ZZZZ</name>
<dbReference type="InterPro" id="IPR054251">
    <property type="entry name" value="DUF6982"/>
</dbReference>
<reference evidence="1" key="1">
    <citation type="journal article" date="2014" name="Front. Microbiol.">
        <title>High frequency of phylogenetically diverse reductive dehalogenase-homologous genes in deep subseafloor sedimentary metagenomes.</title>
        <authorList>
            <person name="Kawai M."/>
            <person name="Futagami T."/>
            <person name="Toyoda A."/>
            <person name="Takaki Y."/>
            <person name="Nishi S."/>
            <person name="Hori S."/>
            <person name="Arai W."/>
            <person name="Tsubouchi T."/>
            <person name="Morono Y."/>
            <person name="Uchiyama I."/>
            <person name="Ito T."/>
            <person name="Fujiyama A."/>
            <person name="Inagaki F."/>
            <person name="Takami H."/>
        </authorList>
    </citation>
    <scope>NUCLEOTIDE SEQUENCE</scope>
    <source>
        <strain evidence="1">Expedition CK06-06</strain>
    </source>
</reference>
<proteinExistence type="predicted"/>
<dbReference type="EMBL" id="BARU01031553">
    <property type="protein sequence ID" value="GAH62226.1"/>
    <property type="molecule type" value="Genomic_DNA"/>
</dbReference>
<accession>X1GWC2</accession>
<organism evidence="1">
    <name type="scientific">marine sediment metagenome</name>
    <dbReference type="NCBI Taxonomy" id="412755"/>
    <lineage>
        <taxon>unclassified sequences</taxon>
        <taxon>metagenomes</taxon>
        <taxon>ecological metagenomes</taxon>
    </lineage>
</organism>